<reference evidence="2" key="1">
    <citation type="submission" date="2023-10" db="EMBL/GenBank/DDBJ databases">
        <authorList>
            <person name="Hackl T."/>
        </authorList>
    </citation>
    <scope>NUCLEOTIDE SEQUENCE</scope>
</reference>
<gene>
    <name evidence="2" type="ORF">KHLLAP_LOCUS6277</name>
</gene>
<keyword evidence="3" id="KW-1185">Reference proteome</keyword>
<feature type="compositionally biased region" description="Basic and acidic residues" evidence="1">
    <location>
        <begin position="102"/>
        <end position="115"/>
    </location>
</feature>
<accession>A0AAI8VIZ1</accession>
<comment type="caution">
    <text evidence="2">The sequence shown here is derived from an EMBL/GenBank/DDBJ whole genome shotgun (WGS) entry which is preliminary data.</text>
</comment>
<dbReference type="EMBL" id="CAUWAG010000007">
    <property type="protein sequence ID" value="CAJ2505809.1"/>
    <property type="molecule type" value="Genomic_DNA"/>
</dbReference>
<protein>
    <submittedName>
        <fullName evidence="2">Uu.00g132030.m01.CDS01</fullName>
    </submittedName>
</protein>
<dbReference type="AlphaFoldDB" id="A0AAI8VIZ1"/>
<proteinExistence type="predicted"/>
<organism evidence="2 3">
    <name type="scientific">Anthostomella pinea</name>
    <dbReference type="NCBI Taxonomy" id="933095"/>
    <lineage>
        <taxon>Eukaryota</taxon>
        <taxon>Fungi</taxon>
        <taxon>Dikarya</taxon>
        <taxon>Ascomycota</taxon>
        <taxon>Pezizomycotina</taxon>
        <taxon>Sordariomycetes</taxon>
        <taxon>Xylariomycetidae</taxon>
        <taxon>Xylariales</taxon>
        <taxon>Xylariaceae</taxon>
        <taxon>Anthostomella</taxon>
    </lineage>
</organism>
<sequence length="115" mass="13017">MLLIIKRSKHSSDPSGSDTRVLFSESLVFPMYFGVGGNCVFLDTAAQDSLKVLSTVEQHKKLAERYWTEHNDSRALPSVSQQIRRKQIVRPVSSPPDSDVDNVEHNYHDNSDDED</sequence>
<feature type="region of interest" description="Disordered" evidence="1">
    <location>
        <begin position="73"/>
        <end position="115"/>
    </location>
</feature>
<evidence type="ECO:0000313" key="3">
    <source>
        <dbReference type="Proteomes" id="UP001295740"/>
    </source>
</evidence>
<evidence type="ECO:0000313" key="2">
    <source>
        <dbReference type="EMBL" id="CAJ2505809.1"/>
    </source>
</evidence>
<dbReference type="Proteomes" id="UP001295740">
    <property type="component" value="Unassembled WGS sequence"/>
</dbReference>
<name>A0AAI8VIZ1_9PEZI</name>
<evidence type="ECO:0000256" key="1">
    <source>
        <dbReference type="SAM" id="MobiDB-lite"/>
    </source>
</evidence>